<protein>
    <submittedName>
        <fullName evidence="1">Uncharacterized protein</fullName>
    </submittedName>
</protein>
<accession>A0A160DVL2</accession>
<proteinExistence type="predicted"/>
<sequence length="71" mass="8221">MIVDQDYANHGLPLYQRVQFRPLLSGRQPCNNERIITKTRLVTKRTLFYERVDCRAPAGANQMNRTACPVD</sequence>
<organism evidence="1 2">
    <name type="scientific">Dokdonella koreensis DS-123</name>
    <dbReference type="NCBI Taxonomy" id="1300342"/>
    <lineage>
        <taxon>Bacteria</taxon>
        <taxon>Pseudomonadati</taxon>
        <taxon>Pseudomonadota</taxon>
        <taxon>Gammaproteobacteria</taxon>
        <taxon>Lysobacterales</taxon>
        <taxon>Rhodanobacteraceae</taxon>
        <taxon>Dokdonella</taxon>
    </lineage>
</organism>
<name>A0A160DVL2_9GAMM</name>
<dbReference type="AlphaFoldDB" id="A0A160DVL2"/>
<dbReference type="EMBL" id="CP015249">
    <property type="protein sequence ID" value="ANB18598.1"/>
    <property type="molecule type" value="Genomic_DNA"/>
</dbReference>
<gene>
    <name evidence="1" type="ORF">I596_2596</name>
</gene>
<evidence type="ECO:0000313" key="2">
    <source>
        <dbReference type="Proteomes" id="UP000076830"/>
    </source>
</evidence>
<dbReference type="KEGG" id="dko:I596_2596"/>
<keyword evidence="2" id="KW-1185">Reference proteome</keyword>
<reference evidence="1 2" key="1">
    <citation type="submission" date="2016-04" db="EMBL/GenBank/DDBJ databases">
        <title>Complete genome sequence of Dokdonella koreensis DS-123T.</title>
        <authorList>
            <person name="Kim J.F."/>
            <person name="Lee H."/>
            <person name="Kwak M.-J."/>
        </authorList>
    </citation>
    <scope>NUCLEOTIDE SEQUENCE [LARGE SCALE GENOMIC DNA]</scope>
    <source>
        <strain evidence="1 2">DS-123</strain>
    </source>
</reference>
<evidence type="ECO:0000313" key="1">
    <source>
        <dbReference type="EMBL" id="ANB18598.1"/>
    </source>
</evidence>
<dbReference type="Proteomes" id="UP000076830">
    <property type="component" value="Chromosome"/>
</dbReference>